<gene>
    <name evidence="3" type="ORF">C0Q70_12878</name>
</gene>
<feature type="compositionally biased region" description="Basic and acidic residues" evidence="1">
    <location>
        <begin position="58"/>
        <end position="67"/>
    </location>
</feature>
<reference evidence="3 4" key="1">
    <citation type="submission" date="2018-04" db="EMBL/GenBank/DDBJ databases">
        <title>The genome of golden apple snail Pomacea canaliculata provides insight into stress tolerance and invasive adaptation.</title>
        <authorList>
            <person name="Liu C."/>
            <person name="Liu B."/>
            <person name="Ren Y."/>
            <person name="Zhang Y."/>
            <person name="Wang H."/>
            <person name="Li S."/>
            <person name="Jiang F."/>
            <person name="Yin L."/>
            <person name="Zhang G."/>
            <person name="Qian W."/>
            <person name="Fan W."/>
        </authorList>
    </citation>
    <scope>NUCLEOTIDE SEQUENCE [LARGE SCALE GENOMIC DNA]</scope>
    <source>
        <strain evidence="3">SZHN2017</strain>
        <tissue evidence="3">Muscle</tissue>
    </source>
</reference>
<sequence length="298" mass="31809">MGSRRVSISLCSGVTKGLTLVHLQPLPWLESNHDLDLLRLTESSLGTDVARGVTERIGESGQGRDDQSNSQNKNHHLLAGDNKSSNGSNGSNVLIIAGAGAGGLVLIIIPCIIIIVIKIKNKATGVRQVRKKSESGGSTHAPEAGVGSVTESSSTRSSSSGSDKTPSHPNYDSTAMQQVELHTYKNLPIKTSGYTTPTPRKESHSYLKLRTSKAQQETPNPPIVEVQNSDIYDTPYQTREGLQGTDAPPPPDKETVNGEGYETPPPPEKGTPPEEAYANQGQLSQVIEGDEVSYYNTA</sequence>
<accession>A0A2T7P2Q3</accession>
<feature type="region of interest" description="Disordered" evidence="1">
    <location>
        <begin position="130"/>
        <end position="172"/>
    </location>
</feature>
<dbReference type="AlphaFoldDB" id="A0A2T7P2Q3"/>
<organism evidence="3 4">
    <name type="scientific">Pomacea canaliculata</name>
    <name type="common">Golden apple snail</name>
    <dbReference type="NCBI Taxonomy" id="400727"/>
    <lineage>
        <taxon>Eukaryota</taxon>
        <taxon>Metazoa</taxon>
        <taxon>Spiralia</taxon>
        <taxon>Lophotrochozoa</taxon>
        <taxon>Mollusca</taxon>
        <taxon>Gastropoda</taxon>
        <taxon>Caenogastropoda</taxon>
        <taxon>Architaenioglossa</taxon>
        <taxon>Ampullarioidea</taxon>
        <taxon>Ampullariidae</taxon>
        <taxon>Pomacea</taxon>
    </lineage>
</organism>
<feature type="region of interest" description="Disordered" evidence="1">
    <location>
        <begin position="58"/>
        <end position="84"/>
    </location>
</feature>
<comment type="caution">
    <text evidence="3">The sequence shown here is derived from an EMBL/GenBank/DDBJ whole genome shotgun (WGS) entry which is preliminary data.</text>
</comment>
<protein>
    <submittedName>
        <fullName evidence="3">Uncharacterized protein</fullName>
    </submittedName>
</protein>
<proteinExistence type="predicted"/>
<dbReference type="EMBL" id="PZQS01000007">
    <property type="protein sequence ID" value="PVD27707.1"/>
    <property type="molecule type" value="Genomic_DNA"/>
</dbReference>
<evidence type="ECO:0000256" key="2">
    <source>
        <dbReference type="SAM" id="Phobius"/>
    </source>
</evidence>
<evidence type="ECO:0000313" key="4">
    <source>
        <dbReference type="Proteomes" id="UP000245119"/>
    </source>
</evidence>
<feature type="region of interest" description="Disordered" evidence="1">
    <location>
        <begin position="185"/>
        <end position="298"/>
    </location>
</feature>
<feature type="compositionally biased region" description="Polar residues" evidence="1">
    <location>
        <begin position="226"/>
        <end position="237"/>
    </location>
</feature>
<feature type="transmembrane region" description="Helical" evidence="2">
    <location>
        <begin position="93"/>
        <end position="117"/>
    </location>
</feature>
<feature type="compositionally biased region" description="Low complexity" evidence="1">
    <location>
        <begin position="148"/>
        <end position="164"/>
    </location>
</feature>
<keyword evidence="4" id="KW-1185">Reference proteome</keyword>
<evidence type="ECO:0000256" key="1">
    <source>
        <dbReference type="SAM" id="MobiDB-lite"/>
    </source>
</evidence>
<keyword evidence="2" id="KW-1133">Transmembrane helix</keyword>
<keyword evidence="2" id="KW-0812">Transmembrane</keyword>
<name>A0A2T7P2Q3_POMCA</name>
<evidence type="ECO:0000313" key="3">
    <source>
        <dbReference type="EMBL" id="PVD27707.1"/>
    </source>
</evidence>
<keyword evidence="2" id="KW-0472">Membrane</keyword>
<dbReference type="Proteomes" id="UP000245119">
    <property type="component" value="Linkage Group LG7"/>
</dbReference>